<proteinExistence type="predicted"/>
<evidence type="ECO:0000313" key="1">
    <source>
        <dbReference type="EMBL" id="QTN00735.1"/>
    </source>
</evidence>
<gene>
    <name evidence="1" type="ORF">ERJ70_16460</name>
</gene>
<evidence type="ECO:0000313" key="2">
    <source>
        <dbReference type="Proteomes" id="UP000665043"/>
    </source>
</evidence>
<protein>
    <submittedName>
        <fullName evidence="1">Competence protein</fullName>
    </submittedName>
</protein>
<organism evidence="1 2">
    <name type="scientific">Sediminibacillus dalangtanensis</name>
    <dbReference type="NCBI Taxonomy" id="2729421"/>
    <lineage>
        <taxon>Bacteria</taxon>
        <taxon>Bacillati</taxon>
        <taxon>Bacillota</taxon>
        <taxon>Bacilli</taxon>
        <taxon>Bacillales</taxon>
        <taxon>Bacillaceae</taxon>
        <taxon>Sediminibacillus</taxon>
    </lineage>
</organism>
<reference evidence="1 2" key="1">
    <citation type="submission" date="2019-12" db="EMBL/GenBank/DDBJ databases">
        <title>The whole genome sequencing of a strain isolated from a Mars analog, Dalangtan Playa.</title>
        <authorList>
            <person name="Huang T."/>
        </authorList>
    </citation>
    <scope>NUCLEOTIDE SEQUENCE [LARGE SCALE GENOMIC DNA]</scope>
    <source>
        <strain evidence="1 2">DP4-553-S</strain>
    </source>
</reference>
<sequence length="180" mass="20634">MKKVQRDYKINKQTMALLTACQMEYETVVIERDRQLYIKRPPLQLIKNACLSAGSSYDGRRSAVIYHTGSKKKVPIPVSPENNIFAFPTCSPDTIPCHWIFFEHIFDIKSIPKKEKTAIQSIIVFHNGVQLQMTESKRVLEKQFQRTVFANIKLSSHMKAAQDIAPDHNFDPPDELTTPS</sequence>
<keyword evidence="2" id="KW-1185">Reference proteome</keyword>
<accession>A0ABX7VXH9</accession>
<dbReference type="Pfam" id="PF06338">
    <property type="entry name" value="ComK"/>
    <property type="match status" value="1"/>
</dbReference>
<dbReference type="InterPro" id="IPR010461">
    <property type="entry name" value="ComK"/>
</dbReference>
<dbReference type="RefSeq" id="WP_209365872.1">
    <property type="nucleotide sequence ID" value="NZ_CP046956.1"/>
</dbReference>
<name>A0ABX7VXH9_9BACI</name>
<dbReference type="EMBL" id="CP046956">
    <property type="protein sequence ID" value="QTN00735.1"/>
    <property type="molecule type" value="Genomic_DNA"/>
</dbReference>
<dbReference type="Proteomes" id="UP000665043">
    <property type="component" value="Chromosome"/>
</dbReference>